<feature type="non-terminal residue" evidence="1">
    <location>
        <position position="31"/>
    </location>
</feature>
<accession>A0A5J4T5F0</accession>
<protein>
    <submittedName>
        <fullName evidence="1">Uncharacterized protein</fullName>
    </submittedName>
</protein>
<organism evidence="1 2">
    <name type="scientific">Streblomastix strix</name>
    <dbReference type="NCBI Taxonomy" id="222440"/>
    <lineage>
        <taxon>Eukaryota</taxon>
        <taxon>Metamonada</taxon>
        <taxon>Preaxostyla</taxon>
        <taxon>Oxymonadida</taxon>
        <taxon>Streblomastigidae</taxon>
        <taxon>Streblomastix</taxon>
    </lineage>
</organism>
<dbReference type="AlphaFoldDB" id="A0A5J4T5F0"/>
<dbReference type="Proteomes" id="UP000324800">
    <property type="component" value="Unassembled WGS sequence"/>
</dbReference>
<proteinExistence type="predicted"/>
<reference evidence="1 2" key="1">
    <citation type="submission" date="2019-03" db="EMBL/GenBank/DDBJ databases">
        <title>Single cell metagenomics reveals metabolic interactions within the superorganism composed of flagellate Streblomastix strix and complex community of Bacteroidetes bacteria on its surface.</title>
        <authorList>
            <person name="Treitli S.C."/>
            <person name="Kolisko M."/>
            <person name="Husnik F."/>
            <person name="Keeling P."/>
            <person name="Hampl V."/>
        </authorList>
    </citation>
    <scope>NUCLEOTIDE SEQUENCE [LARGE SCALE GENOMIC DNA]</scope>
    <source>
        <strain evidence="1">ST1C</strain>
    </source>
</reference>
<comment type="caution">
    <text evidence="1">The sequence shown here is derived from an EMBL/GenBank/DDBJ whole genome shotgun (WGS) entry which is preliminary data.</text>
</comment>
<dbReference type="EMBL" id="SNRW01037870">
    <property type="protein sequence ID" value="KAA6353564.1"/>
    <property type="molecule type" value="Genomic_DNA"/>
</dbReference>
<evidence type="ECO:0000313" key="1">
    <source>
        <dbReference type="EMBL" id="KAA6353564.1"/>
    </source>
</evidence>
<name>A0A5J4T5F0_9EUKA</name>
<sequence>MGYAPPVTDYMGYIPPPPPLILDPAPLTPDQ</sequence>
<gene>
    <name evidence="1" type="ORF">EZS28_050908</name>
</gene>
<evidence type="ECO:0000313" key="2">
    <source>
        <dbReference type="Proteomes" id="UP000324800"/>
    </source>
</evidence>